<dbReference type="CDD" id="cd01299">
    <property type="entry name" value="Met_dep_hydrolase_A"/>
    <property type="match status" value="1"/>
</dbReference>
<dbReference type="EMBL" id="UXHF01000008">
    <property type="protein sequence ID" value="VDC51872.1"/>
    <property type="molecule type" value="Genomic_DNA"/>
</dbReference>
<reference evidence="2 3" key="1">
    <citation type="submission" date="2018-11" db="EMBL/GenBank/DDBJ databases">
        <authorList>
            <person name="Peiro R."/>
            <person name="Begona"/>
            <person name="Cbmso G."/>
            <person name="Lopez M."/>
            <person name="Gonzalez S."/>
            <person name="Sacristan E."/>
            <person name="Castillo E."/>
        </authorList>
    </citation>
    <scope>NUCLEOTIDE SEQUENCE [LARGE SCALE GENOMIC DNA]</scope>
    <source>
        <strain evidence="2">Brev_genome</strain>
    </source>
</reference>
<dbReference type="PANTHER" id="PTHR43135">
    <property type="entry name" value="ALPHA-D-RIBOSE 1-METHYLPHOSPHONATE 5-TRIPHOSPHATE DIPHOSPHATASE"/>
    <property type="match status" value="1"/>
</dbReference>
<protein>
    <submittedName>
        <fullName evidence="2">Imidazolonepropionase</fullName>
    </submittedName>
</protein>
<feature type="domain" description="Amidohydrolase-related" evidence="1">
    <location>
        <begin position="53"/>
        <end position="400"/>
    </location>
</feature>
<dbReference type="InterPro" id="IPR032466">
    <property type="entry name" value="Metal_Hydrolase"/>
</dbReference>
<dbReference type="PANTHER" id="PTHR43135:SF3">
    <property type="entry name" value="ALPHA-D-RIBOSE 1-METHYLPHOSPHONATE 5-TRIPHOSPHATE DIPHOSPHATASE"/>
    <property type="match status" value="1"/>
</dbReference>
<evidence type="ECO:0000313" key="2">
    <source>
        <dbReference type="EMBL" id="VDC51872.1"/>
    </source>
</evidence>
<dbReference type="InterPro" id="IPR006680">
    <property type="entry name" value="Amidohydro-rel"/>
</dbReference>
<evidence type="ECO:0000259" key="1">
    <source>
        <dbReference type="Pfam" id="PF01979"/>
    </source>
</evidence>
<comment type="caution">
    <text evidence="2">The sequence shown here is derived from an EMBL/GenBank/DDBJ whole genome shotgun (WGS) entry which is preliminary data.</text>
</comment>
<dbReference type="AlphaFoldDB" id="A0A7Z9C793"/>
<gene>
    <name evidence="2" type="primary">hutI_1</name>
    <name evidence="2" type="ORF">BREV_BREV_00663</name>
</gene>
<dbReference type="GO" id="GO:0016810">
    <property type="term" value="F:hydrolase activity, acting on carbon-nitrogen (but not peptide) bonds"/>
    <property type="evidence" value="ECO:0007669"/>
    <property type="project" value="InterPro"/>
</dbReference>
<dbReference type="InterPro" id="IPR057744">
    <property type="entry name" value="OTAase-like"/>
</dbReference>
<dbReference type="Pfam" id="PF01979">
    <property type="entry name" value="Amidohydro_1"/>
    <property type="match status" value="1"/>
</dbReference>
<sequence>MFVEAGRLLADPSNGVVQRGKTLVIRGNQVVEVRDGFVGDPAQGQVIDLRTAFVLPGLIDSHVHLTGQQNPNSRLEEVTLSDADQAMVGARYARRTLMAGFTTVADLGAGNQAIFALRNAVRNGDVPGPRIIAAGSSVSIHGGHGDINGYRDDVMHLLSSESICSGADNCMRAVRTQVRAGADIIKITATGGVLSNTAAGLGQQFSDPELTAIVDSAHRMGRQVTAHAHGVDGINAFLRAGGDSIEHGTYLDDQSIRLFKANGAWLVPTLLAGDFVARIASGPNNFFTPAQTAKALEAGPKMLDMARRAHEGGVKIAFGTDSGVSAHGDNAQEFALLVRAGLTPLEAIQAATVGAAEHLRISSEAGKIAPGMPADIVAVSGDPLTDVTELERMKFVMKGGAVYRAD</sequence>
<dbReference type="Gene3D" id="2.30.40.10">
    <property type="entry name" value="Urease, subunit C, domain 1"/>
    <property type="match status" value="1"/>
</dbReference>
<proteinExistence type="predicted"/>
<keyword evidence="3" id="KW-1185">Reference proteome</keyword>
<evidence type="ECO:0000313" key="3">
    <source>
        <dbReference type="Proteomes" id="UP000289220"/>
    </source>
</evidence>
<dbReference type="InterPro" id="IPR051781">
    <property type="entry name" value="Metallo-dep_Hydrolase"/>
</dbReference>
<dbReference type="SUPFAM" id="SSF51338">
    <property type="entry name" value="Composite domain of metallo-dependent hydrolases"/>
    <property type="match status" value="1"/>
</dbReference>
<dbReference type="Proteomes" id="UP000289220">
    <property type="component" value="Unassembled WGS sequence"/>
</dbReference>
<dbReference type="SUPFAM" id="SSF51556">
    <property type="entry name" value="Metallo-dependent hydrolases"/>
    <property type="match status" value="1"/>
</dbReference>
<name>A0A7Z9C793_9CAUL</name>
<accession>A0A7Z9C793</accession>
<dbReference type="Gene3D" id="3.20.20.140">
    <property type="entry name" value="Metal-dependent hydrolases"/>
    <property type="match status" value="1"/>
</dbReference>
<organism evidence="2 3">
    <name type="scientific">Brevundimonas mediterranea</name>
    <dbReference type="NCBI Taxonomy" id="74329"/>
    <lineage>
        <taxon>Bacteria</taxon>
        <taxon>Pseudomonadati</taxon>
        <taxon>Pseudomonadota</taxon>
        <taxon>Alphaproteobacteria</taxon>
        <taxon>Caulobacterales</taxon>
        <taxon>Caulobacteraceae</taxon>
        <taxon>Brevundimonas</taxon>
    </lineage>
</organism>
<dbReference type="InterPro" id="IPR011059">
    <property type="entry name" value="Metal-dep_hydrolase_composite"/>
</dbReference>